<reference evidence="1 2" key="1">
    <citation type="journal article" date="2011" name="Stand. Genomic Sci.">
        <title>Non-contiguous finished genome sequence and contextual data of the filamentous soil bacterium Ktedonobacter racemifer type strain (SOSP1-21).</title>
        <authorList>
            <person name="Chang Y.J."/>
            <person name="Land M."/>
            <person name="Hauser L."/>
            <person name="Chertkov O."/>
            <person name="Del Rio T.G."/>
            <person name="Nolan M."/>
            <person name="Copeland A."/>
            <person name="Tice H."/>
            <person name="Cheng J.F."/>
            <person name="Lucas S."/>
            <person name="Han C."/>
            <person name="Goodwin L."/>
            <person name="Pitluck S."/>
            <person name="Ivanova N."/>
            <person name="Ovchinikova G."/>
            <person name="Pati A."/>
            <person name="Chen A."/>
            <person name="Palaniappan K."/>
            <person name="Mavromatis K."/>
            <person name="Liolios K."/>
            <person name="Brettin T."/>
            <person name="Fiebig A."/>
            <person name="Rohde M."/>
            <person name="Abt B."/>
            <person name="Goker M."/>
            <person name="Detter J.C."/>
            <person name="Woyke T."/>
            <person name="Bristow J."/>
            <person name="Eisen J.A."/>
            <person name="Markowitz V."/>
            <person name="Hugenholtz P."/>
            <person name="Kyrpides N.C."/>
            <person name="Klenk H.P."/>
            <person name="Lapidus A."/>
        </authorList>
    </citation>
    <scope>NUCLEOTIDE SEQUENCE [LARGE SCALE GENOMIC DNA]</scope>
    <source>
        <strain evidence="2">DSM 44963</strain>
    </source>
</reference>
<evidence type="ECO:0000313" key="2">
    <source>
        <dbReference type="Proteomes" id="UP000004508"/>
    </source>
</evidence>
<dbReference type="InterPro" id="IPR002201">
    <property type="entry name" value="Glyco_trans_9"/>
</dbReference>
<dbReference type="OrthoDB" id="9797795at2"/>
<evidence type="ECO:0008006" key="3">
    <source>
        <dbReference type="Google" id="ProtNLM"/>
    </source>
</evidence>
<dbReference type="STRING" id="485913.Krac_8708"/>
<name>D6TNP6_KTERA</name>
<dbReference type="GO" id="GO:0016757">
    <property type="term" value="F:glycosyltransferase activity"/>
    <property type="evidence" value="ECO:0007669"/>
    <property type="project" value="InterPro"/>
</dbReference>
<protein>
    <recommendedName>
        <fullName evidence="3">Glycosyl transferase family 9</fullName>
    </recommendedName>
</protein>
<comment type="caution">
    <text evidence="1">The sequence shown here is derived from an EMBL/GenBank/DDBJ whole genome shotgun (WGS) entry which is preliminary data.</text>
</comment>
<proteinExistence type="predicted"/>
<evidence type="ECO:0000313" key="1">
    <source>
        <dbReference type="EMBL" id="EFH87377.1"/>
    </source>
</evidence>
<accession>D6TNP6</accession>
<organism evidence="1 2">
    <name type="scientific">Ktedonobacter racemifer DSM 44963</name>
    <dbReference type="NCBI Taxonomy" id="485913"/>
    <lineage>
        <taxon>Bacteria</taxon>
        <taxon>Bacillati</taxon>
        <taxon>Chloroflexota</taxon>
        <taxon>Ktedonobacteria</taxon>
        <taxon>Ktedonobacterales</taxon>
        <taxon>Ktedonobacteraceae</taxon>
        <taxon>Ktedonobacter</taxon>
    </lineage>
</organism>
<dbReference type="Pfam" id="PF01075">
    <property type="entry name" value="Glyco_transf_9"/>
    <property type="match status" value="1"/>
</dbReference>
<gene>
    <name evidence="1" type="ORF">Krac_8708</name>
</gene>
<dbReference type="AlphaFoldDB" id="D6TNP6"/>
<dbReference type="RefSeq" id="WP_007912464.1">
    <property type="nucleotide sequence ID" value="NZ_ADVG01000002.1"/>
</dbReference>
<dbReference type="EMBL" id="ADVG01000002">
    <property type="protein sequence ID" value="EFH87377.1"/>
    <property type="molecule type" value="Genomic_DNA"/>
</dbReference>
<dbReference type="SUPFAM" id="SSF53756">
    <property type="entry name" value="UDP-Glycosyltransferase/glycogen phosphorylase"/>
    <property type="match status" value="1"/>
</dbReference>
<keyword evidence="2" id="KW-1185">Reference proteome</keyword>
<dbReference type="InParanoid" id="D6TNP6"/>
<dbReference type="Gene3D" id="3.40.50.2000">
    <property type="entry name" value="Glycogen Phosphorylase B"/>
    <property type="match status" value="1"/>
</dbReference>
<sequence>MEQAYDLAFLHEWGVQQEREARAEEQHLLRQVNELVREADVVVVRLGGKAGRLGESVVATALLEGIFQALQHLGKAGTAVEVIIDEGVSTLFKEQLYQQAYWPTITFSEAMSGEDIFTRRLERARGVTVLGIDLHGGHDGMPALMVQEVEEHGATRRIATLARLFRVGVRSYAGHGVERRYADFIEDLLHLSRGTLPGEQVQPCIRLGAADDARYTRLARKLHLQDEALRIVCFFQSVVIAKCYCRWDEVLERFSREVARRSPGQKIEFLILCGPDELHPEGLRVADMQEDFGTFRGMNNNANVLVHATETLRDLALLTRHAHMVFSNDTGPGHIAGALQIPTITPYLPGTIYSMAIWASSPWHWGVTLEPNPFSYQQVEAAILWDRTTIIDSIPPEKLVQAALQ</sequence>
<dbReference type="Proteomes" id="UP000004508">
    <property type="component" value="Unassembled WGS sequence"/>
</dbReference>